<evidence type="ECO:0000313" key="1">
    <source>
        <dbReference type="EMBL" id="JAH09191.1"/>
    </source>
</evidence>
<organism evidence="1">
    <name type="scientific">Anguilla anguilla</name>
    <name type="common">European freshwater eel</name>
    <name type="synonym">Muraena anguilla</name>
    <dbReference type="NCBI Taxonomy" id="7936"/>
    <lineage>
        <taxon>Eukaryota</taxon>
        <taxon>Metazoa</taxon>
        <taxon>Chordata</taxon>
        <taxon>Craniata</taxon>
        <taxon>Vertebrata</taxon>
        <taxon>Euteleostomi</taxon>
        <taxon>Actinopterygii</taxon>
        <taxon>Neopterygii</taxon>
        <taxon>Teleostei</taxon>
        <taxon>Anguilliformes</taxon>
        <taxon>Anguillidae</taxon>
        <taxon>Anguilla</taxon>
    </lineage>
</organism>
<proteinExistence type="predicted"/>
<reference evidence="1" key="1">
    <citation type="submission" date="2014-11" db="EMBL/GenBank/DDBJ databases">
        <authorList>
            <person name="Amaro Gonzalez C."/>
        </authorList>
    </citation>
    <scope>NUCLEOTIDE SEQUENCE</scope>
</reference>
<dbReference type="EMBL" id="GBXM01099386">
    <property type="protein sequence ID" value="JAH09191.1"/>
    <property type="molecule type" value="Transcribed_RNA"/>
</dbReference>
<accession>A0A0E9PX39</accession>
<protein>
    <submittedName>
        <fullName evidence="1">Uncharacterized protein</fullName>
    </submittedName>
</protein>
<dbReference type="AlphaFoldDB" id="A0A0E9PX39"/>
<sequence length="50" mass="6175">MSNRELYWETFKMLFIQENLILLGIYCEILKLNDIICKYMYTFNNVFLKT</sequence>
<name>A0A0E9PX39_ANGAN</name>
<reference evidence="1" key="2">
    <citation type="journal article" date="2015" name="Fish Shellfish Immunol.">
        <title>Early steps in the European eel (Anguilla anguilla)-Vibrio vulnificus interaction in the gills: Role of the RtxA13 toxin.</title>
        <authorList>
            <person name="Callol A."/>
            <person name="Pajuelo D."/>
            <person name="Ebbesson L."/>
            <person name="Teles M."/>
            <person name="MacKenzie S."/>
            <person name="Amaro C."/>
        </authorList>
    </citation>
    <scope>NUCLEOTIDE SEQUENCE</scope>
</reference>